<protein>
    <submittedName>
        <fullName evidence="2">Uncharacterized protein</fullName>
    </submittedName>
</protein>
<feature type="non-terminal residue" evidence="2">
    <location>
        <position position="1"/>
    </location>
</feature>
<dbReference type="AlphaFoldDB" id="G5AUU1"/>
<feature type="region of interest" description="Disordered" evidence="1">
    <location>
        <begin position="39"/>
        <end position="70"/>
    </location>
</feature>
<gene>
    <name evidence="2" type="ORF">GW7_08441</name>
</gene>
<evidence type="ECO:0000256" key="1">
    <source>
        <dbReference type="SAM" id="MobiDB-lite"/>
    </source>
</evidence>
<dbReference type="InParanoid" id="G5AUU1"/>
<dbReference type="EMBL" id="JH167040">
    <property type="protein sequence ID" value="EHB00802.1"/>
    <property type="molecule type" value="Genomic_DNA"/>
</dbReference>
<feature type="non-terminal residue" evidence="2">
    <location>
        <position position="114"/>
    </location>
</feature>
<name>G5AUU1_HETGA</name>
<organism evidence="2 3">
    <name type="scientific">Heterocephalus glaber</name>
    <name type="common">Naked mole rat</name>
    <dbReference type="NCBI Taxonomy" id="10181"/>
    <lineage>
        <taxon>Eukaryota</taxon>
        <taxon>Metazoa</taxon>
        <taxon>Chordata</taxon>
        <taxon>Craniata</taxon>
        <taxon>Vertebrata</taxon>
        <taxon>Euteleostomi</taxon>
        <taxon>Mammalia</taxon>
        <taxon>Eutheria</taxon>
        <taxon>Euarchontoglires</taxon>
        <taxon>Glires</taxon>
        <taxon>Rodentia</taxon>
        <taxon>Hystricomorpha</taxon>
        <taxon>Bathyergidae</taxon>
        <taxon>Heterocephalus</taxon>
    </lineage>
</organism>
<dbReference type="Proteomes" id="UP000006813">
    <property type="component" value="Unassembled WGS sequence"/>
</dbReference>
<reference evidence="2 3" key="1">
    <citation type="journal article" date="2011" name="Nature">
        <title>Genome sequencing reveals insights into physiology and longevity of the naked mole rat.</title>
        <authorList>
            <person name="Kim E.B."/>
            <person name="Fang X."/>
            <person name="Fushan A.A."/>
            <person name="Huang Z."/>
            <person name="Lobanov A.V."/>
            <person name="Han L."/>
            <person name="Marino S.M."/>
            <person name="Sun X."/>
            <person name="Turanov A.A."/>
            <person name="Yang P."/>
            <person name="Yim S.H."/>
            <person name="Zhao X."/>
            <person name="Kasaikina M.V."/>
            <person name="Stoletzki N."/>
            <person name="Peng C."/>
            <person name="Polak P."/>
            <person name="Xiong Z."/>
            <person name="Kiezun A."/>
            <person name="Zhu Y."/>
            <person name="Chen Y."/>
            <person name="Kryukov G.V."/>
            <person name="Zhang Q."/>
            <person name="Peshkin L."/>
            <person name="Yang L."/>
            <person name="Bronson R.T."/>
            <person name="Buffenstein R."/>
            <person name="Wang B."/>
            <person name="Han C."/>
            <person name="Li Q."/>
            <person name="Chen L."/>
            <person name="Zhao W."/>
            <person name="Sunyaev S.R."/>
            <person name="Park T.J."/>
            <person name="Zhang G."/>
            <person name="Wang J."/>
            <person name="Gladyshev V.N."/>
        </authorList>
    </citation>
    <scope>NUCLEOTIDE SEQUENCE [LARGE SCALE GENOMIC DNA]</scope>
</reference>
<accession>G5AUU1</accession>
<evidence type="ECO:0000313" key="2">
    <source>
        <dbReference type="EMBL" id="EHB00802.1"/>
    </source>
</evidence>
<proteinExistence type="predicted"/>
<evidence type="ECO:0000313" key="3">
    <source>
        <dbReference type="Proteomes" id="UP000006813"/>
    </source>
</evidence>
<feature type="compositionally biased region" description="Basic residues" evidence="1">
    <location>
        <begin position="39"/>
        <end position="50"/>
    </location>
</feature>
<sequence>WCTPVIPALLEAEAGGSLRLRQEDHHEFEVSLDYTARPSLKKPKTKKKEKKRIEERKPCLPRLPNLGQKGPAGSHLALNCPGWALTCHPPALASQSVGVTGMHHHTWLLYSYYI</sequence>